<proteinExistence type="predicted"/>
<dbReference type="EMBL" id="PTRA01000002">
    <property type="protein sequence ID" value="PQA56808.1"/>
    <property type="molecule type" value="Genomic_DNA"/>
</dbReference>
<organism evidence="2 3">
    <name type="scientific">Siphonobacter curvatus</name>
    <dbReference type="NCBI Taxonomy" id="2094562"/>
    <lineage>
        <taxon>Bacteria</taxon>
        <taxon>Pseudomonadati</taxon>
        <taxon>Bacteroidota</taxon>
        <taxon>Cytophagia</taxon>
        <taxon>Cytophagales</taxon>
        <taxon>Cytophagaceae</taxon>
        <taxon>Siphonobacter</taxon>
    </lineage>
</organism>
<protein>
    <submittedName>
        <fullName evidence="2">DUF3291 domain-containing protein</fullName>
    </submittedName>
</protein>
<dbReference type="AlphaFoldDB" id="A0A2S7IJJ3"/>
<dbReference type="OrthoDB" id="2376237at2"/>
<evidence type="ECO:0000259" key="1">
    <source>
        <dbReference type="Pfam" id="PF11695"/>
    </source>
</evidence>
<dbReference type="Pfam" id="PF11695">
    <property type="entry name" value="DUF3291"/>
    <property type="match status" value="1"/>
</dbReference>
<comment type="caution">
    <text evidence="2">The sequence shown here is derived from an EMBL/GenBank/DDBJ whole genome shotgun (WGS) entry which is preliminary data.</text>
</comment>
<dbReference type="Proteomes" id="UP000239590">
    <property type="component" value="Unassembled WGS sequence"/>
</dbReference>
<name>A0A2S7IJJ3_9BACT</name>
<evidence type="ECO:0000313" key="3">
    <source>
        <dbReference type="Proteomes" id="UP000239590"/>
    </source>
</evidence>
<dbReference type="SUPFAM" id="SSF54909">
    <property type="entry name" value="Dimeric alpha+beta barrel"/>
    <property type="match status" value="1"/>
</dbReference>
<feature type="domain" description="DUF3291" evidence="1">
    <location>
        <begin position="6"/>
        <end position="143"/>
    </location>
</feature>
<gene>
    <name evidence="2" type="ORF">C5O19_15820</name>
</gene>
<dbReference type="RefSeq" id="WP_104714354.1">
    <property type="nucleotide sequence ID" value="NZ_PTRA01000002.1"/>
</dbReference>
<keyword evidence="3" id="KW-1185">Reference proteome</keyword>
<reference evidence="3" key="1">
    <citation type="submission" date="2018-02" db="EMBL/GenBank/DDBJ databases">
        <title>Genome sequencing of Solimonas sp. HR-BB.</title>
        <authorList>
            <person name="Lee Y."/>
            <person name="Jeon C.O."/>
        </authorList>
    </citation>
    <scope>NUCLEOTIDE SEQUENCE [LARGE SCALE GENOMIC DNA]</scope>
    <source>
        <strain evidence="3">HR-U</strain>
    </source>
</reference>
<dbReference type="InterPro" id="IPR021708">
    <property type="entry name" value="DUF3291"/>
</dbReference>
<sequence>MISHQLAQVNIVRLLAPLDSAELADYTSSVEPLNTLADGSPGFVWRLQSDTGDATSIQAYEDPMILINLSVWEDVETLKAYTYRSDHATIMKRRREWFAKIKSVTLALWWIEAGTVPTAEQARQRLDFLDQHGPTPFAFTFKTPFDAPV</sequence>
<evidence type="ECO:0000313" key="2">
    <source>
        <dbReference type="EMBL" id="PQA56808.1"/>
    </source>
</evidence>
<dbReference type="InterPro" id="IPR011008">
    <property type="entry name" value="Dimeric_a/b-barrel"/>
</dbReference>
<accession>A0A2S7IJJ3</accession>